<dbReference type="RefSeq" id="WP_189694253.1">
    <property type="nucleotide sequence ID" value="NZ_BNCM01000009.1"/>
</dbReference>
<name>A0ABS1JZZ8_9MICC</name>
<proteinExistence type="predicted"/>
<dbReference type="Pfam" id="PF20058">
    <property type="entry name" value="DUF6457"/>
    <property type="match status" value="1"/>
</dbReference>
<evidence type="ECO:0000313" key="3">
    <source>
        <dbReference type="Proteomes" id="UP000639051"/>
    </source>
</evidence>
<sequence length="105" mass="10199">MTETPAGTPNGSDEKDAVLRIWCAELGEVLGLGGTDIDIDAVLGLAGVAAHSIVRPAAPLTTFLAAYAAGLAAGSGKAEAGEAIQSSIATALQAAKAHGAAGSEE</sequence>
<feature type="domain" description="DUF6457" evidence="1">
    <location>
        <begin position="15"/>
        <end position="100"/>
    </location>
</feature>
<dbReference type="Proteomes" id="UP000639051">
    <property type="component" value="Unassembled WGS sequence"/>
</dbReference>
<dbReference type="InterPro" id="IPR045598">
    <property type="entry name" value="DUF6457"/>
</dbReference>
<reference evidence="2 3" key="1">
    <citation type="submission" date="2021-01" db="EMBL/GenBank/DDBJ databases">
        <title>Genome public.</title>
        <authorList>
            <person name="Liu C."/>
            <person name="Sun Q."/>
        </authorList>
    </citation>
    <scope>NUCLEOTIDE SEQUENCE [LARGE SCALE GENOMIC DNA]</scope>
    <source>
        <strain evidence="2 3">JC656</strain>
    </source>
</reference>
<gene>
    <name evidence="2" type="ORF">JJE72_05700</name>
</gene>
<comment type="caution">
    <text evidence="2">The sequence shown here is derived from an EMBL/GenBank/DDBJ whole genome shotgun (WGS) entry which is preliminary data.</text>
</comment>
<keyword evidence="3" id="KW-1185">Reference proteome</keyword>
<dbReference type="EMBL" id="JAERRC010000015">
    <property type="protein sequence ID" value="MBL0705000.1"/>
    <property type="molecule type" value="Genomic_DNA"/>
</dbReference>
<evidence type="ECO:0000259" key="1">
    <source>
        <dbReference type="Pfam" id="PF20058"/>
    </source>
</evidence>
<protein>
    <submittedName>
        <fullName evidence="2">Molybdopterin-guanine dinucleotide biosynthesis protein</fullName>
    </submittedName>
</protein>
<accession>A0ABS1JZZ8</accession>
<evidence type="ECO:0000313" key="2">
    <source>
        <dbReference type="EMBL" id="MBL0705000.1"/>
    </source>
</evidence>
<organism evidence="2 3">
    <name type="scientific">Sinomonas cellulolyticus</name>
    <dbReference type="NCBI Taxonomy" id="2801916"/>
    <lineage>
        <taxon>Bacteria</taxon>
        <taxon>Bacillati</taxon>
        <taxon>Actinomycetota</taxon>
        <taxon>Actinomycetes</taxon>
        <taxon>Micrococcales</taxon>
        <taxon>Micrococcaceae</taxon>
        <taxon>Sinomonas</taxon>
    </lineage>
</organism>